<dbReference type="PANTHER" id="PTHR36681:SF3">
    <property type="entry name" value="NUCLEAR GTPASE, GERMINAL CENTER-ASSOCIATED, TANDEM DUPLICATE 3"/>
    <property type="match status" value="1"/>
</dbReference>
<organism evidence="4 5">
    <name type="scientific">Aspergillus cavernicola</name>
    <dbReference type="NCBI Taxonomy" id="176166"/>
    <lineage>
        <taxon>Eukaryota</taxon>
        <taxon>Fungi</taxon>
        <taxon>Dikarya</taxon>
        <taxon>Ascomycota</taxon>
        <taxon>Pezizomycotina</taxon>
        <taxon>Eurotiomycetes</taxon>
        <taxon>Eurotiomycetidae</taxon>
        <taxon>Eurotiales</taxon>
        <taxon>Aspergillaceae</taxon>
        <taxon>Aspergillus</taxon>
        <taxon>Aspergillus subgen. Nidulantes</taxon>
    </lineage>
</organism>
<dbReference type="Pfam" id="PF24564">
    <property type="entry name" value="DUF7605"/>
    <property type="match status" value="1"/>
</dbReference>
<evidence type="ECO:0000259" key="3">
    <source>
        <dbReference type="Pfam" id="PF24564"/>
    </source>
</evidence>
<feature type="compositionally biased region" description="Polar residues" evidence="1">
    <location>
        <begin position="14"/>
        <end position="23"/>
    </location>
</feature>
<dbReference type="InterPro" id="IPR056024">
    <property type="entry name" value="DUF7605"/>
</dbReference>
<evidence type="ECO:0000259" key="2">
    <source>
        <dbReference type="Pfam" id="PF00350"/>
    </source>
</evidence>
<sequence>MASTTNAPRAPRMSSRSCASDNPLQDRILPSVEFTSSYTPPASGILTPTSSVDSSPPGVRQRSTSPVPEALFQNFPLNRETPSRTVSVVEMNAGSYQREPSLNPTPTTHRTTSTYRDLHNATPTSSPAGPSSAEYNQPREQAPMHSLRGVNFSFRNLGLASSAPDENHSESEDGDYTYNIRHEELPQVPIYDTRLQNALRNVRGGFADLSQVMSQSKLVQNSSTAFHKLYKQTFAVSRFAYPVARTVGFIGVSGSGKSRVINSILDHQGLTRSGGDGAACTTVVTEFRGINEDHPDNYTIEADFMDRNEIRELLEELVSSVRKYHTDAFQEVTESEQGSIETTATRALETLSSLFPNQPDLGLEFLSRQGEDAYQTIILRLEEWVIAALESRPGGQGSLRYSEVAENAEVCMQLLDILTADGGSGVRTALWPFIKLIRVYLRSPVLRTGLILADLPGFGDLNYARVRATEWYLRHSCDEVLIVSTITRCTTDESIRRIIRRCREDQPTHIVCTHSEDVDAGESARTASASDAQYICELNSQIMKLGRRIEQVQLSRQQATEIQRLNLGAESADLRLDQFLILRRNRRVTAALSRCWDTRRRIFCVSNTLYSKYRNMNRVHADAYLELSGIRDLRRYCQSIPADAQLHATEMFLENTVPALLVSLALWASAVSEGTTLGRAEGLRGVLHDAEQSLLQSITSRQSDIRLAQNNLDRQFNELIILTIRISRANWKSQAIDTSREWAAWSPGTYAAFCRHFGTYETKVQPHRCWNEEILGQWISRLSNKWDTMLDAVEEQKDMLDEQVSNVFERICDSIEECNDFAPDTLQNLVLNMVTRQRCIVDAIHSALDGLLYATEKIKLDTIGGHDSSYIAGVMRPVYNSCREQRGSGSDAGRKQAMNRHLSSTALSVDFAIKIATDYRGFMARTFNELQEKLNDEIANVTRDLRASMSTEGDASEAGQNPRLGDDVRRRVEALREVLECAQDVVRKVRE</sequence>
<dbReference type="InterPro" id="IPR027417">
    <property type="entry name" value="P-loop_NTPase"/>
</dbReference>
<dbReference type="EMBL" id="JBFXLS010000138">
    <property type="protein sequence ID" value="KAL2813782.1"/>
    <property type="molecule type" value="Genomic_DNA"/>
</dbReference>
<dbReference type="PANTHER" id="PTHR36681">
    <property type="entry name" value="NUCLEAR GTPASE, GERMINAL CENTER-ASSOCIATED, TANDEM DUPLICATE 3"/>
    <property type="match status" value="1"/>
</dbReference>
<proteinExistence type="predicted"/>
<reference evidence="4 5" key="1">
    <citation type="submission" date="2024-07" db="EMBL/GenBank/DDBJ databases">
        <title>Section-level genome sequencing and comparative genomics of Aspergillus sections Usti and Cavernicolus.</title>
        <authorList>
            <consortium name="Lawrence Berkeley National Laboratory"/>
            <person name="Nybo J.L."/>
            <person name="Vesth T.C."/>
            <person name="Theobald S."/>
            <person name="Frisvad J.C."/>
            <person name="Larsen T.O."/>
            <person name="Kjaerboelling I."/>
            <person name="Rothschild-Mancinelli K."/>
            <person name="Lyhne E.K."/>
            <person name="Kogle M.E."/>
            <person name="Barry K."/>
            <person name="Clum A."/>
            <person name="Na H."/>
            <person name="Ledsgaard L."/>
            <person name="Lin J."/>
            <person name="Lipzen A."/>
            <person name="Kuo A."/>
            <person name="Riley R."/>
            <person name="Mondo S."/>
            <person name="LaButti K."/>
            <person name="Haridas S."/>
            <person name="Pangalinan J."/>
            <person name="Salamov A.A."/>
            <person name="Simmons B.A."/>
            <person name="Magnuson J.K."/>
            <person name="Chen J."/>
            <person name="Drula E."/>
            <person name="Henrissat B."/>
            <person name="Wiebenga A."/>
            <person name="Lubbers R.J."/>
            <person name="Gomes A.C."/>
            <person name="Makela M.R."/>
            <person name="Stajich J."/>
            <person name="Grigoriev I.V."/>
            <person name="Mortensen U.H."/>
            <person name="De vries R.P."/>
            <person name="Baker S.E."/>
            <person name="Andersen M.R."/>
        </authorList>
    </citation>
    <scope>NUCLEOTIDE SEQUENCE [LARGE SCALE GENOMIC DNA]</scope>
    <source>
        <strain evidence="4 5">CBS 600.67</strain>
    </source>
</reference>
<accession>A0ABR4HEF2</accession>
<evidence type="ECO:0000256" key="1">
    <source>
        <dbReference type="SAM" id="MobiDB-lite"/>
    </source>
</evidence>
<feature type="region of interest" description="Disordered" evidence="1">
    <location>
        <begin position="1"/>
        <end position="72"/>
    </location>
</feature>
<gene>
    <name evidence="4" type="ORF">BDW59DRAFT_178151</name>
</gene>
<dbReference type="Proteomes" id="UP001610335">
    <property type="component" value="Unassembled WGS sequence"/>
</dbReference>
<dbReference type="Gene3D" id="3.40.50.300">
    <property type="entry name" value="P-loop containing nucleotide triphosphate hydrolases"/>
    <property type="match status" value="1"/>
</dbReference>
<feature type="compositionally biased region" description="Polar residues" evidence="1">
    <location>
        <begin position="33"/>
        <end position="54"/>
    </location>
</feature>
<evidence type="ECO:0000313" key="5">
    <source>
        <dbReference type="Proteomes" id="UP001610335"/>
    </source>
</evidence>
<keyword evidence="5" id="KW-1185">Reference proteome</keyword>
<dbReference type="Pfam" id="PF00350">
    <property type="entry name" value="Dynamin_N"/>
    <property type="match status" value="1"/>
</dbReference>
<feature type="region of interest" description="Disordered" evidence="1">
    <location>
        <begin position="96"/>
        <end position="138"/>
    </location>
</feature>
<comment type="caution">
    <text evidence="4">The sequence shown here is derived from an EMBL/GenBank/DDBJ whole genome shotgun (WGS) entry which is preliminary data.</text>
</comment>
<feature type="compositionally biased region" description="Low complexity" evidence="1">
    <location>
        <begin position="105"/>
        <end position="114"/>
    </location>
</feature>
<evidence type="ECO:0000313" key="4">
    <source>
        <dbReference type="EMBL" id="KAL2813782.1"/>
    </source>
</evidence>
<protein>
    <submittedName>
        <fullName evidence="4">Uncharacterized protein</fullName>
    </submittedName>
</protein>
<feature type="region of interest" description="Disordered" evidence="1">
    <location>
        <begin position="946"/>
        <end position="965"/>
    </location>
</feature>
<dbReference type="InterPro" id="IPR045063">
    <property type="entry name" value="Dynamin_N"/>
</dbReference>
<dbReference type="SUPFAM" id="SSF52540">
    <property type="entry name" value="P-loop containing nucleoside triphosphate hydrolases"/>
    <property type="match status" value="1"/>
</dbReference>
<feature type="domain" description="Dynamin N-terminal" evidence="2">
    <location>
        <begin position="247"/>
        <end position="510"/>
    </location>
</feature>
<feature type="compositionally biased region" description="Low complexity" evidence="1">
    <location>
        <begin position="121"/>
        <end position="133"/>
    </location>
</feature>
<name>A0ABR4HEF2_9EURO</name>
<feature type="domain" description="DUF7605" evidence="3">
    <location>
        <begin position="728"/>
        <end position="906"/>
    </location>
</feature>